<evidence type="ECO:0000259" key="1">
    <source>
        <dbReference type="Pfam" id="PF05205"/>
    </source>
</evidence>
<dbReference type="InterPro" id="IPR055264">
    <property type="entry name" value="BOD1/SHG1_dom"/>
</dbReference>
<evidence type="ECO:0000313" key="2">
    <source>
        <dbReference type="EMBL" id="CEP09456.1"/>
    </source>
</evidence>
<evidence type="ECO:0000313" key="3">
    <source>
        <dbReference type="Proteomes" id="UP000054107"/>
    </source>
</evidence>
<dbReference type="EMBL" id="LN721622">
    <property type="protein sequence ID" value="CEP09456.1"/>
    <property type="molecule type" value="Genomic_DNA"/>
</dbReference>
<dbReference type="Pfam" id="PF05205">
    <property type="entry name" value="COMPASS-Shg1"/>
    <property type="match status" value="1"/>
</dbReference>
<proteinExistence type="predicted"/>
<gene>
    <name evidence="2" type="primary">PARPA_02950.1 scaffold 5990</name>
</gene>
<reference evidence="2 3" key="1">
    <citation type="submission" date="2014-09" db="EMBL/GenBank/DDBJ databases">
        <authorList>
            <person name="Ellenberger Sabrina"/>
        </authorList>
    </citation>
    <scope>NUCLEOTIDE SEQUENCE [LARGE SCALE GENOMIC DNA]</scope>
    <source>
        <strain evidence="2 3">CBS 412.66</strain>
    </source>
</reference>
<feature type="domain" description="BOD1/SHG1" evidence="1">
    <location>
        <begin position="6"/>
        <end position="100"/>
    </location>
</feature>
<dbReference type="Proteomes" id="UP000054107">
    <property type="component" value="Unassembled WGS sequence"/>
</dbReference>
<dbReference type="OrthoDB" id="5579731at2759"/>
<keyword evidence="3" id="KW-1185">Reference proteome</keyword>
<dbReference type="STRING" id="35722.A0A0B7MTW2"/>
<dbReference type="AlphaFoldDB" id="A0A0B7MTW2"/>
<protein>
    <recommendedName>
        <fullName evidence="1">BOD1/SHG1 domain-containing protein</fullName>
    </recommendedName>
</protein>
<organism evidence="2 3">
    <name type="scientific">Parasitella parasitica</name>
    <dbReference type="NCBI Taxonomy" id="35722"/>
    <lineage>
        <taxon>Eukaryota</taxon>
        <taxon>Fungi</taxon>
        <taxon>Fungi incertae sedis</taxon>
        <taxon>Mucoromycota</taxon>
        <taxon>Mucoromycotina</taxon>
        <taxon>Mucoromycetes</taxon>
        <taxon>Mucorales</taxon>
        <taxon>Mucorineae</taxon>
        <taxon>Mucoraceae</taxon>
        <taxon>Parasitella</taxon>
    </lineage>
</organism>
<accession>A0A0B7MTW2</accession>
<name>A0A0B7MTW2_9FUNG</name>
<sequence length="109" mass="12701">MTPEEVVLQLKRNGTFDDLRKRLLMEFQTGEEGKNFLGKLKLFMEEMVAQKPGLVEKDSSFFHEQVSAELEKAGVYSSVRQDILGILKEDYYQQRVDKEIQLVNQKEES</sequence>